<dbReference type="CDD" id="cd04179">
    <property type="entry name" value="DPM_DPG-synthase_like"/>
    <property type="match status" value="1"/>
</dbReference>
<dbReference type="InterPro" id="IPR050256">
    <property type="entry name" value="Glycosyltransferase_2"/>
</dbReference>
<dbReference type="InterPro" id="IPR001173">
    <property type="entry name" value="Glyco_trans_2-like"/>
</dbReference>
<accession>A0A6C2TXZ7</accession>
<gene>
    <name evidence="2" type="primary">ppm1_3</name>
    <name evidence="2" type="ORF">PDESU_01026</name>
</gene>
<dbReference type="Gene3D" id="3.90.550.10">
    <property type="entry name" value="Spore Coat Polysaccharide Biosynthesis Protein SpsA, Chain A"/>
    <property type="match status" value="1"/>
</dbReference>
<sequence>MDHANQTGKIEKLCVLVCAFNESGHIGQVVRGIIEHQACEVVVVDDGSSDNTATLAEQAGARVLRNSENLGKGASLKRGFEHVCNQGFDAVVVVDGDGQHDPAEIGCFLDAYERTRIPVLVGNRMADTTGMPYIRRWTNRTMAWILNRLVRIYVADPPCGYRFYRTDVLPFIMSDLPRFAFEFDVLVHAALRHIRIDSVRVSTIYNRKRRSHVAPIRDAWLLLQVVRHHFLLSRRNPAFGSFPE</sequence>
<name>A0A6C2TXZ7_PONDE</name>
<dbReference type="SUPFAM" id="SSF53448">
    <property type="entry name" value="Nucleotide-diphospho-sugar transferases"/>
    <property type="match status" value="1"/>
</dbReference>
<reference evidence="2 3" key="1">
    <citation type="submission" date="2019-04" db="EMBL/GenBank/DDBJ databases">
        <authorList>
            <person name="Van Vliet M D."/>
        </authorList>
    </citation>
    <scope>NUCLEOTIDE SEQUENCE [LARGE SCALE GENOMIC DNA]</scope>
    <source>
        <strain evidence="2 3">F1</strain>
    </source>
</reference>
<dbReference type="PANTHER" id="PTHR48090:SF7">
    <property type="entry name" value="RFBJ PROTEIN"/>
    <property type="match status" value="1"/>
</dbReference>
<dbReference type="InterPro" id="IPR029044">
    <property type="entry name" value="Nucleotide-diphossugar_trans"/>
</dbReference>
<dbReference type="RefSeq" id="WP_136078137.1">
    <property type="nucleotide sequence ID" value="NZ_CAAHFG010000001.1"/>
</dbReference>
<dbReference type="EMBL" id="CAAHFG010000001">
    <property type="protein sequence ID" value="VGO12473.1"/>
    <property type="molecule type" value="Genomic_DNA"/>
</dbReference>
<keyword evidence="3" id="KW-1185">Reference proteome</keyword>
<protein>
    <submittedName>
        <fullName evidence="2">Polyprenol monophosphomannose synthase</fullName>
    </submittedName>
</protein>
<dbReference type="AlphaFoldDB" id="A0A6C2TXZ7"/>
<proteinExistence type="predicted"/>
<evidence type="ECO:0000259" key="1">
    <source>
        <dbReference type="Pfam" id="PF00535"/>
    </source>
</evidence>
<dbReference type="PANTHER" id="PTHR48090">
    <property type="entry name" value="UNDECAPRENYL-PHOSPHATE 4-DEOXY-4-FORMAMIDO-L-ARABINOSE TRANSFERASE-RELATED"/>
    <property type="match status" value="1"/>
</dbReference>
<dbReference type="Proteomes" id="UP000366872">
    <property type="component" value="Unassembled WGS sequence"/>
</dbReference>
<organism evidence="2 3">
    <name type="scientific">Pontiella desulfatans</name>
    <dbReference type="NCBI Taxonomy" id="2750659"/>
    <lineage>
        <taxon>Bacteria</taxon>
        <taxon>Pseudomonadati</taxon>
        <taxon>Kiritimatiellota</taxon>
        <taxon>Kiritimatiellia</taxon>
        <taxon>Kiritimatiellales</taxon>
        <taxon>Pontiellaceae</taxon>
        <taxon>Pontiella</taxon>
    </lineage>
</organism>
<evidence type="ECO:0000313" key="2">
    <source>
        <dbReference type="EMBL" id="VGO12473.1"/>
    </source>
</evidence>
<feature type="domain" description="Glycosyltransferase 2-like" evidence="1">
    <location>
        <begin position="14"/>
        <end position="168"/>
    </location>
</feature>
<dbReference type="Pfam" id="PF00535">
    <property type="entry name" value="Glycos_transf_2"/>
    <property type="match status" value="1"/>
</dbReference>
<evidence type="ECO:0000313" key="3">
    <source>
        <dbReference type="Proteomes" id="UP000366872"/>
    </source>
</evidence>